<sequence>MLSFYGLLEAMLLVVNGIAIINRERVLNKIVKNSQFQTFDNTQQNSVKLQMVNLAIAIQTVTRNRNGICGDIDLEYRT</sequence>
<evidence type="ECO:0000313" key="12">
    <source>
        <dbReference type="Proteomes" id="UP000298663"/>
    </source>
</evidence>
<dbReference type="OrthoDB" id="15356at2759"/>
<keyword evidence="3" id="KW-0813">Transport</keyword>
<dbReference type="GO" id="GO:0006888">
    <property type="term" value="P:endoplasmic reticulum to Golgi vesicle-mediated transport"/>
    <property type="evidence" value="ECO:0007669"/>
    <property type="project" value="TreeGrafter"/>
</dbReference>
<evidence type="ECO:0000256" key="9">
    <source>
        <dbReference type="ARBA" id="ARBA00045999"/>
    </source>
</evidence>
<proteinExistence type="inferred from homology"/>
<keyword evidence="4" id="KW-0812">Transmembrane</keyword>
<dbReference type="STRING" id="34508.A0A4U5PI97"/>
<dbReference type="GO" id="GO:0005789">
    <property type="term" value="C:endoplasmic reticulum membrane"/>
    <property type="evidence" value="ECO:0007669"/>
    <property type="project" value="TreeGrafter"/>
</dbReference>
<dbReference type="PANTHER" id="PTHR15858:SF0">
    <property type="entry name" value="IMMEDIATE EARLY RESPONSE 3-INTERACTING PROTEIN 1"/>
    <property type="match status" value="1"/>
</dbReference>
<keyword evidence="10" id="KW-0732">Signal</keyword>
<name>A0A4U5PI97_STECR</name>
<evidence type="ECO:0000256" key="7">
    <source>
        <dbReference type="ARBA" id="ARBA00023136"/>
    </source>
</evidence>
<reference evidence="11 12" key="1">
    <citation type="journal article" date="2015" name="Genome Biol.">
        <title>Comparative genomics of Steinernema reveals deeply conserved gene regulatory networks.</title>
        <authorList>
            <person name="Dillman A.R."/>
            <person name="Macchietto M."/>
            <person name="Porter C.F."/>
            <person name="Rogers A."/>
            <person name="Williams B."/>
            <person name="Antoshechkin I."/>
            <person name="Lee M.M."/>
            <person name="Goodwin Z."/>
            <person name="Lu X."/>
            <person name="Lewis E.E."/>
            <person name="Goodrich-Blair H."/>
            <person name="Stock S.P."/>
            <person name="Adams B.J."/>
            <person name="Sternberg P.W."/>
            <person name="Mortazavi A."/>
        </authorList>
    </citation>
    <scope>NUCLEOTIDE SEQUENCE [LARGE SCALE GENOMIC DNA]</scope>
    <source>
        <strain evidence="11 12">ALL</strain>
    </source>
</reference>
<reference evidence="11 12" key="2">
    <citation type="journal article" date="2019" name="G3 (Bethesda)">
        <title>Hybrid Assembly of the Genome of the Entomopathogenic Nematode Steinernema carpocapsae Identifies the X-Chromosome.</title>
        <authorList>
            <person name="Serra L."/>
            <person name="Macchietto M."/>
            <person name="Macias-Munoz A."/>
            <person name="McGill C.J."/>
            <person name="Rodriguez I.M."/>
            <person name="Rodriguez B."/>
            <person name="Murad R."/>
            <person name="Mortazavi A."/>
        </authorList>
    </citation>
    <scope>NUCLEOTIDE SEQUENCE [LARGE SCALE GENOMIC DNA]</scope>
    <source>
        <strain evidence="11 12">ALL</strain>
    </source>
</reference>
<dbReference type="Proteomes" id="UP000298663">
    <property type="component" value="Unassembled WGS sequence"/>
</dbReference>
<evidence type="ECO:0000256" key="4">
    <source>
        <dbReference type="ARBA" id="ARBA00022692"/>
    </source>
</evidence>
<dbReference type="PANTHER" id="PTHR15858">
    <property type="entry name" value="IMMEDIATE EARLY RESPONSE 3-INTERACTING PROTEIN 1"/>
    <property type="match status" value="1"/>
</dbReference>
<keyword evidence="5" id="KW-0653">Protein transport</keyword>
<dbReference type="InterPro" id="IPR013880">
    <property type="entry name" value="Yos1"/>
</dbReference>
<keyword evidence="6" id="KW-1133">Transmembrane helix</keyword>
<feature type="chain" id="PRO_5020315220" description="Immediate early response 3-interacting protein 1" evidence="10">
    <location>
        <begin position="18"/>
        <end position="78"/>
    </location>
</feature>
<comment type="similarity">
    <text evidence="8">Belongs to the YOS1 family.</text>
</comment>
<dbReference type="GO" id="GO:0015031">
    <property type="term" value="P:protein transport"/>
    <property type="evidence" value="ECO:0007669"/>
    <property type="project" value="UniProtKB-KW"/>
</dbReference>
<feature type="signal peptide" evidence="10">
    <location>
        <begin position="1"/>
        <end position="17"/>
    </location>
</feature>
<dbReference type="GO" id="GO:0030134">
    <property type="term" value="C:COPII-coated ER to Golgi transport vesicle"/>
    <property type="evidence" value="ECO:0007669"/>
    <property type="project" value="TreeGrafter"/>
</dbReference>
<evidence type="ECO:0000256" key="10">
    <source>
        <dbReference type="SAM" id="SignalP"/>
    </source>
</evidence>
<comment type="function">
    <text evidence="9">Regulator of endoplasmic reticulum secretion that acts as a key determinant of brain size. Required for secretion of extracellular matrix proteins. Required for correct brain development by depositing sufficient extracellular matrix proteins for tissue integrity and the proliferation of neural progenitors. Acts as a regulator of the unfolded protein response (UPR).</text>
</comment>
<comment type="subcellular location">
    <subcellularLocation>
        <location evidence="1">Membrane</location>
    </subcellularLocation>
</comment>
<evidence type="ECO:0000256" key="6">
    <source>
        <dbReference type="ARBA" id="ARBA00022989"/>
    </source>
</evidence>
<dbReference type="EMBL" id="AZBU02000002">
    <property type="protein sequence ID" value="TKR96397.1"/>
    <property type="molecule type" value="Genomic_DNA"/>
</dbReference>
<evidence type="ECO:0000256" key="5">
    <source>
        <dbReference type="ARBA" id="ARBA00022927"/>
    </source>
</evidence>
<comment type="caution">
    <text evidence="11">The sequence shown here is derived from an EMBL/GenBank/DDBJ whole genome shotgun (WGS) entry which is preliminary data.</text>
</comment>
<evidence type="ECO:0000256" key="3">
    <source>
        <dbReference type="ARBA" id="ARBA00022448"/>
    </source>
</evidence>
<gene>
    <name evidence="11" type="ORF">L596_010416</name>
</gene>
<accession>A0A4U5PI97</accession>
<dbReference type="AlphaFoldDB" id="A0A4U5PI97"/>
<dbReference type="GO" id="GO:0000139">
    <property type="term" value="C:Golgi membrane"/>
    <property type="evidence" value="ECO:0007669"/>
    <property type="project" value="TreeGrafter"/>
</dbReference>
<dbReference type="Pfam" id="PF08571">
    <property type="entry name" value="Yos1"/>
    <property type="match status" value="1"/>
</dbReference>
<keyword evidence="12" id="KW-1185">Reference proteome</keyword>
<protein>
    <recommendedName>
        <fullName evidence="2">Immediate early response 3-interacting protein 1</fullName>
    </recommendedName>
</protein>
<evidence type="ECO:0000256" key="1">
    <source>
        <dbReference type="ARBA" id="ARBA00004370"/>
    </source>
</evidence>
<evidence type="ECO:0000256" key="8">
    <source>
        <dbReference type="ARBA" id="ARBA00024203"/>
    </source>
</evidence>
<keyword evidence="7" id="KW-0472">Membrane</keyword>
<evidence type="ECO:0000256" key="2">
    <source>
        <dbReference type="ARBA" id="ARBA00016434"/>
    </source>
</evidence>
<organism evidence="11 12">
    <name type="scientific">Steinernema carpocapsae</name>
    <name type="common">Entomopathogenic nematode</name>
    <dbReference type="NCBI Taxonomy" id="34508"/>
    <lineage>
        <taxon>Eukaryota</taxon>
        <taxon>Metazoa</taxon>
        <taxon>Ecdysozoa</taxon>
        <taxon>Nematoda</taxon>
        <taxon>Chromadorea</taxon>
        <taxon>Rhabditida</taxon>
        <taxon>Tylenchina</taxon>
        <taxon>Panagrolaimomorpha</taxon>
        <taxon>Strongyloidoidea</taxon>
        <taxon>Steinernematidae</taxon>
        <taxon>Steinernema</taxon>
    </lineage>
</organism>
<evidence type="ECO:0000313" key="11">
    <source>
        <dbReference type="EMBL" id="TKR96397.1"/>
    </source>
</evidence>